<dbReference type="OrthoDB" id="6480077at2759"/>
<evidence type="ECO:0000313" key="2">
    <source>
        <dbReference type="EMBL" id="NOV42029.1"/>
    </source>
</evidence>
<feature type="chain" id="PRO_5027102666" evidence="1">
    <location>
        <begin position="30"/>
        <end position="251"/>
    </location>
</feature>
<feature type="signal peptide" evidence="1">
    <location>
        <begin position="1"/>
        <end position="29"/>
    </location>
</feature>
<keyword evidence="1" id="KW-0732">Signal</keyword>
<dbReference type="VEuPathDB" id="VectorBase:LOC119169284"/>
<reference evidence="2" key="1">
    <citation type="submission" date="2019-09" db="EMBL/GenBank/DDBJ databases">
        <title>Organ-specific transcriptomic study of the physiology of the cattle tick, Rhipicephalus microplus.</title>
        <authorList>
            <person name="Tirloni L."/>
            <person name="Braz G."/>
            <person name="Gandara A.C.P."/>
            <person name="Sabadin G.A."/>
            <person name="da Silva R.M."/>
            <person name="Guizzo M.G."/>
            <person name="Machado J.A."/>
            <person name="Costa E.P."/>
            <person name="Gomes H.F."/>
            <person name="Moraes J."/>
            <person name="Mota M.B.S."/>
            <person name="Mesquita R.D."/>
            <person name="Alvarenga P.H."/>
            <person name="Alves F."/>
            <person name="Seixas A."/>
            <person name="da Fonseca R.N."/>
            <person name="Fogaca A."/>
            <person name="Logullo C."/>
            <person name="Tanaka A."/>
            <person name="Daffre S."/>
            <person name="Termignoni C."/>
            <person name="Vaz I.S.Jr."/>
            <person name="Oliveira P.L."/>
            <person name="Ribeiro J.M."/>
        </authorList>
    </citation>
    <scope>NUCLEOTIDE SEQUENCE</scope>
    <source>
        <strain evidence="2">Porto Alegre</strain>
    </source>
</reference>
<dbReference type="AlphaFoldDB" id="A0A6M2D7F8"/>
<dbReference type="EMBL" id="GHWJ01009292">
    <property type="protein sequence ID" value="NOV42029.1"/>
    <property type="molecule type" value="Transcribed_RNA"/>
</dbReference>
<proteinExistence type="predicted"/>
<protein>
    <submittedName>
        <fullName evidence="2">Putative secreted protein ovary overexpressed</fullName>
    </submittedName>
</protein>
<evidence type="ECO:0000256" key="1">
    <source>
        <dbReference type="SAM" id="SignalP"/>
    </source>
</evidence>
<organism evidence="2">
    <name type="scientific">Rhipicephalus microplus</name>
    <name type="common">Cattle tick</name>
    <name type="synonym">Boophilus microplus</name>
    <dbReference type="NCBI Taxonomy" id="6941"/>
    <lineage>
        <taxon>Eukaryota</taxon>
        <taxon>Metazoa</taxon>
        <taxon>Ecdysozoa</taxon>
        <taxon>Arthropoda</taxon>
        <taxon>Chelicerata</taxon>
        <taxon>Arachnida</taxon>
        <taxon>Acari</taxon>
        <taxon>Parasitiformes</taxon>
        <taxon>Ixodida</taxon>
        <taxon>Ixodoidea</taxon>
        <taxon>Ixodidae</taxon>
        <taxon>Rhipicephalinae</taxon>
        <taxon>Rhipicephalus</taxon>
        <taxon>Boophilus</taxon>
    </lineage>
</organism>
<accession>A0A6M2D7F8</accession>
<sequence>MFATYYKIVVPAVLLFLATPLCHVSFSSTDSFLPQVRIPRTLYGTPQEMFLQLMAYKTLKIAVKMQKIECYKRFFCQVSHALGMSSFKASFANKFMSGIAELPDSFLGAIGKGWIGQNCTQAYRSCDRARDFVRRIVDAVLNTKPLVTFHLLHLHSYFQRLVSHELEKHFLRSSVQRPRYPHLWQKRIGRRKKCFTRYVAEWRCQVNQHCRHNNLVVRCKHVESRASSVAMLLDERQAFLHFSVCSNKTRG</sequence>
<name>A0A6M2D7F8_RHIMP</name>